<reference evidence="1 2" key="1">
    <citation type="submission" date="2022-05" db="EMBL/GenBank/DDBJ databases">
        <authorList>
            <consortium name="Genoscope - CEA"/>
            <person name="William W."/>
        </authorList>
    </citation>
    <scope>NUCLEOTIDE SEQUENCE [LARGE SCALE GENOMIC DNA]</scope>
</reference>
<dbReference type="EMBL" id="CALNXI010000017">
    <property type="protein sequence ID" value="CAH3014988.1"/>
    <property type="molecule type" value="Genomic_DNA"/>
</dbReference>
<dbReference type="Proteomes" id="UP001159427">
    <property type="component" value="Unassembled WGS sequence"/>
</dbReference>
<gene>
    <name evidence="1" type="ORF">PEVE_00009983</name>
</gene>
<evidence type="ECO:0000313" key="2">
    <source>
        <dbReference type="Proteomes" id="UP001159427"/>
    </source>
</evidence>
<feature type="non-terminal residue" evidence="1">
    <location>
        <position position="854"/>
    </location>
</feature>
<keyword evidence="2" id="KW-1185">Reference proteome</keyword>
<accession>A0ABN8LD37</accession>
<evidence type="ECO:0000313" key="1">
    <source>
        <dbReference type="EMBL" id="CAH3014988.1"/>
    </source>
</evidence>
<organism evidence="1 2">
    <name type="scientific">Porites evermanni</name>
    <dbReference type="NCBI Taxonomy" id="104178"/>
    <lineage>
        <taxon>Eukaryota</taxon>
        <taxon>Metazoa</taxon>
        <taxon>Cnidaria</taxon>
        <taxon>Anthozoa</taxon>
        <taxon>Hexacorallia</taxon>
        <taxon>Scleractinia</taxon>
        <taxon>Fungiina</taxon>
        <taxon>Poritidae</taxon>
        <taxon>Porites</taxon>
    </lineage>
</organism>
<comment type="caution">
    <text evidence="1">The sequence shown here is derived from an EMBL/GenBank/DDBJ whole genome shotgun (WGS) entry which is preliminary data.</text>
</comment>
<name>A0ABN8LD37_9CNID</name>
<dbReference type="PANTHER" id="PTHR47018">
    <property type="entry name" value="CXC DOMAIN-CONTAINING PROTEIN-RELATED"/>
    <property type="match status" value="1"/>
</dbReference>
<proteinExistence type="predicted"/>
<dbReference type="PANTHER" id="PTHR47018:SF1">
    <property type="entry name" value="TESMIN_TSO1-LIKE CXC DOMAIN-CONTAINING PROTEIN"/>
    <property type="match status" value="1"/>
</dbReference>
<protein>
    <submittedName>
        <fullName evidence="1">Uncharacterized protein</fullName>
    </submittedName>
</protein>
<sequence length="854" mass="96266">MDDCNRNVTDWELCVICQESNKEGLQCPADSRRADKGAGYKTLADNLKQFADLGYMPKDVNLSRLDEGDGIAAAFFKHRARYHKSCYALFNSTKLKRAQKRKSEAPDEPLAGGKFTRSNALAYTKDTSIALADLVTFIEESRTNSGGELPTFKLADLAKMYTNRLQQLGMENTARPNNSDDEAIHLAKAAAIVRKDILTNKYSFNGSFERDCQLPSIPASLLSFVNMILYGPNINAEEGSFSKVYKMLPWFFALNHTNYVRWLPIHVRDMRELDSKAPAVAEAFKQGLFTVTKTRRRFSCIAIDQAHEQNNAMVKDDGGAVGLTENASALRRWMLSGPEMARLVNEFEACMSPEVRPETNNHHEAERGYQAAYHKDVRSLVDVLDDLGNPFEEEGKDLIVLDTKVVADEGGVSRMQQIEDLDVKQCDTFISERLIQRTKPLDDPISRNKLSFFETPSKKKISKAQQQLSSMKSDCSLFSRLFIACQSRNGNLDEFFKHENQACPPSISDQGNLRLPRQKSELASCLQALTTPKNAASANCEVIIMDGAALVNMLKPTGKEKTFSEYASNKFIPYVTAQLQHVKRIDIVWDEYVENSLKATTRSKRGSGVRQLVAANNKLPRNWKEFLREDRNKQKLFRFLAQCATSVNSAFHEMTPPARHHPHMKKPTQECLSMLLMLSNSASPRSLFVIANKFNNTAALALPAFHAFTGCDTVSCFYGKSKKTALDTWKSFPEVTPVFIALSRAQTEIAEEWMSTLERFVVLLYDRTSSSSSVNEARKQLFTRKARNFDALPPTRDSLLEHVKRTAYQAGHIWGQALVPNPPIPSPQDWGWILESGEWRPFWTTLSEITKSCQ</sequence>